<dbReference type="EnsemblMetazoa" id="AMEM001548-RA">
    <property type="protein sequence ID" value="AMEM001548-PA"/>
    <property type="gene ID" value="AMEM001548"/>
</dbReference>
<keyword evidence="5 9" id="KW-0472">Membrane</keyword>
<dbReference type="GO" id="GO:0005886">
    <property type="term" value="C:plasma membrane"/>
    <property type="evidence" value="ECO:0007669"/>
    <property type="project" value="UniProtKB-SubCell"/>
</dbReference>
<evidence type="ECO:0000256" key="3">
    <source>
        <dbReference type="ARBA" id="ARBA00022692"/>
    </source>
</evidence>
<keyword evidence="2" id="KW-1003">Cell membrane</keyword>
<evidence type="ECO:0000256" key="9">
    <source>
        <dbReference type="SAM" id="Phobius"/>
    </source>
</evidence>
<feature type="transmembrane region" description="Helical" evidence="9">
    <location>
        <begin position="70"/>
        <end position="92"/>
    </location>
</feature>
<evidence type="ECO:0000256" key="8">
    <source>
        <dbReference type="SAM" id="MobiDB-lite"/>
    </source>
</evidence>
<protein>
    <recommendedName>
        <fullName evidence="12">Ionotropic glutamate receptor C-terminal domain-containing protein</fullName>
    </recommendedName>
</protein>
<keyword evidence="7" id="KW-0325">Glycoprotein</keyword>
<evidence type="ECO:0000256" key="1">
    <source>
        <dbReference type="ARBA" id="ARBA00004651"/>
    </source>
</evidence>
<dbReference type="PANTHER" id="PTHR42643">
    <property type="entry name" value="IONOTROPIC RECEPTOR 20A-RELATED"/>
    <property type="match status" value="1"/>
</dbReference>
<evidence type="ECO:0000256" key="7">
    <source>
        <dbReference type="ARBA" id="ARBA00023180"/>
    </source>
</evidence>
<dbReference type="VEuPathDB" id="VectorBase:AMEM21_009313"/>
<organism evidence="10 11">
    <name type="scientific">Anopheles merus</name>
    <name type="common">Mosquito</name>
    <dbReference type="NCBI Taxonomy" id="30066"/>
    <lineage>
        <taxon>Eukaryota</taxon>
        <taxon>Metazoa</taxon>
        <taxon>Ecdysozoa</taxon>
        <taxon>Arthropoda</taxon>
        <taxon>Hexapoda</taxon>
        <taxon>Insecta</taxon>
        <taxon>Pterygota</taxon>
        <taxon>Neoptera</taxon>
        <taxon>Endopterygota</taxon>
        <taxon>Diptera</taxon>
        <taxon>Nematocera</taxon>
        <taxon>Culicoidea</taxon>
        <taxon>Culicidae</taxon>
        <taxon>Anophelinae</taxon>
        <taxon>Anopheles</taxon>
    </lineage>
</organism>
<keyword evidence="4 9" id="KW-1133">Transmembrane helix</keyword>
<feature type="region of interest" description="Disordered" evidence="8">
    <location>
        <begin position="600"/>
        <end position="667"/>
    </location>
</feature>
<comment type="subcellular location">
    <subcellularLocation>
        <location evidence="1">Cell membrane</location>
        <topology evidence="1">Multi-pass membrane protein</topology>
    </subcellularLocation>
</comment>
<keyword evidence="11" id="KW-1185">Reference proteome</keyword>
<feature type="transmembrane region" description="Helical" evidence="9">
    <location>
        <begin position="341"/>
        <end position="365"/>
    </location>
</feature>
<dbReference type="VEuPathDB" id="VectorBase:AMEM001548"/>
<dbReference type="AlphaFoldDB" id="A0A182UPS3"/>
<reference evidence="10" key="1">
    <citation type="submission" date="2020-05" db="UniProtKB">
        <authorList>
            <consortium name="EnsemblMetazoa"/>
        </authorList>
    </citation>
    <scope>IDENTIFICATION</scope>
    <source>
        <strain evidence="10">MAF</strain>
    </source>
</reference>
<evidence type="ECO:0000313" key="10">
    <source>
        <dbReference type="EnsemblMetazoa" id="AMEM001548-PA"/>
    </source>
</evidence>
<evidence type="ECO:0000256" key="6">
    <source>
        <dbReference type="ARBA" id="ARBA00023170"/>
    </source>
</evidence>
<proteinExistence type="predicted"/>
<feature type="compositionally biased region" description="Basic and acidic residues" evidence="8">
    <location>
        <begin position="650"/>
        <end position="667"/>
    </location>
</feature>
<feature type="compositionally biased region" description="Pro residues" evidence="8">
    <location>
        <begin position="617"/>
        <end position="636"/>
    </location>
</feature>
<accession>A0A182UPS3</accession>
<feature type="transmembrane region" description="Helical" evidence="9">
    <location>
        <begin position="284"/>
        <end position="304"/>
    </location>
</feature>
<keyword evidence="3 9" id="KW-0812">Transmembrane</keyword>
<name>A0A182UPS3_ANOME</name>
<sequence>MVQIVERFGTVLARVLLRARVYAYVPMEGAPGLEAPTAQRTLVLPVRPHCAVSAHKVFAEGNGLFRQAGAFLAAGAWLLLLTFGHRYSLFALRFFRRVLLFRNGFKMFFLHLLHPTRPLYYGSRYFIFHPNLVEGNVFMDQINSGMSCILDKAYFIVYNRTTIEIRHKNFFTNRTIQLDPANIRVPDDLKDLHGRKLHIALPEGNEDVVTFDLYLAETICQQRNASHEISSLHDASIDYGVVHMGMPFPTTDKTVALGSTFVSVMVPRSKPKPIIAVLIDPFDYYTWISLFVLIFLLAMVLSLFGKVLSQWNIVENALEMIMCILGGPTRKYDGWFENQIITNYCLLAIVIVYSYQSLIISYLTYTRYSPEINTMDEIRNNCIFPFGSTWAAHFHFHTDGEYDDERDNMCFLFASRDDKQITTLLVENMRDIDPAAGQAYKRNLRVADTALLKYNLLYYFFNKSIIRELFPFYIAAFRESGLFDQHYRNKSIHTAIHSREMFGVRSFNVADLSIIWYLYAGGVMLGRKIEQMRMGGMRMGTVQAGPDVAPVAGQHRLDGGRFEQPLEHAARPPVLQALEKVRRQYGHSWGSLMPPLVGGGMRNGISCDGDPDDPDGDPWPPLPLPPLPTPTPPPGPGCRRAGQQSTHAWTQDDEKKNGERREKGRIC</sequence>
<evidence type="ECO:0000256" key="5">
    <source>
        <dbReference type="ARBA" id="ARBA00023136"/>
    </source>
</evidence>
<dbReference type="InterPro" id="IPR052192">
    <property type="entry name" value="Insect_Ionotropic_Sensory_Rcpt"/>
</dbReference>
<keyword evidence="6" id="KW-0675">Receptor</keyword>
<evidence type="ECO:0008006" key="12">
    <source>
        <dbReference type="Google" id="ProtNLM"/>
    </source>
</evidence>
<evidence type="ECO:0000313" key="11">
    <source>
        <dbReference type="Proteomes" id="UP000075903"/>
    </source>
</evidence>
<evidence type="ECO:0000256" key="2">
    <source>
        <dbReference type="ARBA" id="ARBA00022475"/>
    </source>
</evidence>
<dbReference type="Proteomes" id="UP000075903">
    <property type="component" value="Unassembled WGS sequence"/>
</dbReference>
<dbReference type="PANTHER" id="PTHR42643:SF30">
    <property type="entry name" value="IONOTROPIC RECEPTOR 40A-RELATED"/>
    <property type="match status" value="1"/>
</dbReference>
<evidence type="ECO:0000256" key="4">
    <source>
        <dbReference type="ARBA" id="ARBA00022989"/>
    </source>
</evidence>